<dbReference type="Proteomes" id="UP001651158">
    <property type="component" value="Unassembled WGS sequence"/>
</dbReference>
<evidence type="ECO:0000256" key="2">
    <source>
        <dbReference type="PROSITE-ProRule" id="PRU00252"/>
    </source>
</evidence>
<name>A0ABR4Q2Z4_9CEST</name>
<evidence type="ECO:0000256" key="1">
    <source>
        <dbReference type="ARBA" id="ARBA00023125"/>
    </source>
</evidence>
<comment type="caution">
    <text evidence="3">The sequence shown here is derived from an EMBL/GenBank/DDBJ whole genome shotgun (WGS) entry which is preliminary data.</text>
</comment>
<keyword evidence="1 2" id="KW-0238">DNA-binding</keyword>
<sequence>MLGRCLARLRQPPLRQCVECFSESNIIFSTDVNQITLLGSVASSGVTIDESHSGRPVATFNLLTRARYRGADRYKMKLVYHRIQVFDKPLIERIKNVSLGDRVFVQGCLTSFKKSTNDWMQSITAQNIILHSEAGKQSMNESIVAAMEEEEEEGTTGESF</sequence>
<dbReference type="Gene3D" id="2.40.50.140">
    <property type="entry name" value="Nucleic acid-binding proteins"/>
    <property type="match status" value="1"/>
</dbReference>
<dbReference type="InterPro" id="IPR000424">
    <property type="entry name" value="Primosome_PriB/ssb"/>
</dbReference>
<dbReference type="Pfam" id="PF00436">
    <property type="entry name" value="SSB"/>
    <property type="match status" value="1"/>
</dbReference>
<dbReference type="SUPFAM" id="SSF50249">
    <property type="entry name" value="Nucleic acid-binding proteins"/>
    <property type="match status" value="1"/>
</dbReference>
<protein>
    <submittedName>
        <fullName evidence="3">Uncharacterized protein</fullName>
    </submittedName>
</protein>
<dbReference type="InterPro" id="IPR012340">
    <property type="entry name" value="NA-bd_OB-fold"/>
</dbReference>
<evidence type="ECO:0000313" key="3">
    <source>
        <dbReference type="EMBL" id="KAL5103933.1"/>
    </source>
</evidence>
<evidence type="ECO:0000313" key="4">
    <source>
        <dbReference type="Proteomes" id="UP001651158"/>
    </source>
</evidence>
<dbReference type="EMBL" id="JAKROA010000015">
    <property type="protein sequence ID" value="KAL5103933.1"/>
    <property type="molecule type" value="Genomic_DNA"/>
</dbReference>
<gene>
    <name evidence="3" type="ORF">TcWFU_006151</name>
</gene>
<organism evidence="3 4">
    <name type="scientific">Taenia crassiceps</name>
    <dbReference type="NCBI Taxonomy" id="6207"/>
    <lineage>
        <taxon>Eukaryota</taxon>
        <taxon>Metazoa</taxon>
        <taxon>Spiralia</taxon>
        <taxon>Lophotrochozoa</taxon>
        <taxon>Platyhelminthes</taxon>
        <taxon>Cestoda</taxon>
        <taxon>Eucestoda</taxon>
        <taxon>Cyclophyllidea</taxon>
        <taxon>Taeniidae</taxon>
        <taxon>Taenia</taxon>
    </lineage>
</organism>
<proteinExistence type="predicted"/>
<accession>A0ABR4Q2Z4</accession>
<keyword evidence="4" id="KW-1185">Reference proteome</keyword>
<reference evidence="3 4" key="1">
    <citation type="journal article" date="2022" name="Front. Cell. Infect. Microbiol.">
        <title>The Genomes of Two Strains of Taenia crassiceps the Animal Model for the Study of Human Cysticercosis.</title>
        <authorList>
            <person name="Bobes R.J."/>
            <person name="Estrada K."/>
            <person name="Rios-Valencia D.G."/>
            <person name="Calderon-Gallegos A."/>
            <person name="de la Torre P."/>
            <person name="Carrero J.C."/>
            <person name="Sanchez-Flores A."/>
            <person name="Laclette J.P."/>
        </authorList>
    </citation>
    <scope>NUCLEOTIDE SEQUENCE [LARGE SCALE GENOMIC DNA]</scope>
    <source>
        <strain evidence="3">WFUcys</strain>
    </source>
</reference>
<dbReference type="PROSITE" id="PS50935">
    <property type="entry name" value="SSB"/>
    <property type="match status" value="1"/>
</dbReference>